<evidence type="ECO:0000256" key="1">
    <source>
        <dbReference type="ARBA" id="ARBA00022475"/>
    </source>
</evidence>
<evidence type="ECO:0000256" key="3">
    <source>
        <dbReference type="ARBA" id="ARBA00022989"/>
    </source>
</evidence>
<keyword evidence="4" id="KW-0472">Membrane</keyword>
<evidence type="ECO:0000256" key="4">
    <source>
        <dbReference type="ARBA" id="ARBA00023136"/>
    </source>
</evidence>
<protein>
    <submittedName>
        <fullName evidence="5">UPF0182 family protein</fullName>
    </submittedName>
</protein>
<reference evidence="5 6" key="1">
    <citation type="submission" date="2020-05" db="EMBL/GenBank/DDBJ databases">
        <title>Horizontal transmission and recombination maintain forever young bacterial symbiont genomes.</title>
        <authorList>
            <person name="Russell S.L."/>
            <person name="Pepper-Tunick E."/>
            <person name="Svedberg J."/>
            <person name="Byrne A."/>
            <person name="Ruelas Castillo J."/>
            <person name="Vollmers C."/>
            <person name="Beinart R.A."/>
            <person name="Corbett-Detig R."/>
        </authorList>
    </citation>
    <scope>NUCLEOTIDE SEQUENCE [LARGE SCALE GENOMIC DNA]</scope>
    <source>
        <strain evidence="5">4727-3</strain>
    </source>
</reference>
<evidence type="ECO:0000313" key="6">
    <source>
        <dbReference type="Proteomes" id="UP000537890"/>
    </source>
</evidence>
<accession>A0A7Z0SED8</accession>
<keyword evidence="1" id="KW-1003">Cell membrane</keyword>
<name>A0A7Z0SED8_9GAMM</name>
<organism evidence="5 6">
    <name type="scientific">Candidatus Methanofishera endochildressiae</name>
    <dbReference type="NCBI Taxonomy" id="2738884"/>
    <lineage>
        <taxon>Bacteria</taxon>
        <taxon>Pseudomonadati</taxon>
        <taxon>Pseudomonadota</taxon>
        <taxon>Gammaproteobacteria</taxon>
        <taxon>Candidatus Methanofishera</taxon>
    </lineage>
</organism>
<keyword evidence="3" id="KW-1133">Transmembrane helix</keyword>
<dbReference type="InterPro" id="IPR005372">
    <property type="entry name" value="UPF0182"/>
</dbReference>
<dbReference type="Pfam" id="PF03699">
    <property type="entry name" value="UPF0182"/>
    <property type="match status" value="1"/>
</dbReference>
<dbReference type="GO" id="GO:0016020">
    <property type="term" value="C:membrane"/>
    <property type="evidence" value="ECO:0007669"/>
    <property type="project" value="InterPro"/>
</dbReference>
<dbReference type="PANTHER" id="PTHR39344">
    <property type="entry name" value="UPF0182 PROTEIN SLL1060"/>
    <property type="match status" value="1"/>
</dbReference>
<dbReference type="GO" id="GO:0005576">
    <property type="term" value="C:extracellular region"/>
    <property type="evidence" value="ECO:0007669"/>
    <property type="project" value="TreeGrafter"/>
</dbReference>
<comment type="caution">
    <text evidence="5">The sequence shown here is derived from an EMBL/GenBank/DDBJ whole genome shotgun (WGS) entry which is preliminary data.</text>
</comment>
<evidence type="ECO:0000313" key="5">
    <source>
        <dbReference type="EMBL" id="NYT47677.1"/>
    </source>
</evidence>
<keyword evidence="2" id="KW-0812">Transmembrane</keyword>
<dbReference type="PANTHER" id="PTHR39344:SF1">
    <property type="entry name" value="UPF0182 PROTEIN SLL1060"/>
    <property type="match status" value="1"/>
</dbReference>
<dbReference type="AlphaFoldDB" id="A0A7Z0SED8"/>
<dbReference type="Proteomes" id="UP000537890">
    <property type="component" value="Unassembled WGS sequence"/>
</dbReference>
<sequence length="275" mass="32136">MDFFKDERIFFSAGINNKSRILVRRNLNKRIKAIAPFLALDSDPYPVLLNHKIYWIVDAYTSSDRYPLVEPIKLTKEGKQKRFNYARNSVKIIIDAYNGSVDFYIVDQEDPIISTYRRIYPGLFKELSAMPIAFIKHLSYPKAWFTLQMNLYARFHQTDPVIFYQQSEALELASMDEKPVEPYFLTLDLDEFPGEEIEDKDKFVLVSPMSPLGRENLDSIAIAGCLTANHCKEHYQDDIYIYKFPKQIQVEGLPTLKIRETERASEVMILVPDRR</sequence>
<dbReference type="EMBL" id="JACCHS010000206">
    <property type="protein sequence ID" value="NYT47677.1"/>
    <property type="molecule type" value="Genomic_DNA"/>
</dbReference>
<proteinExistence type="predicted"/>
<gene>
    <name evidence="5" type="ORF">H0A75_09155</name>
</gene>
<evidence type="ECO:0000256" key="2">
    <source>
        <dbReference type="ARBA" id="ARBA00022692"/>
    </source>
</evidence>